<feature type="domain" description="Methylated-DNA-[protein]-cysteine S-methyltransferase DNA binding" evidence="10">
    <location>
        <begin position="119"/>
        <end position="197"/>
    </location>
</feature>
<evidence type="ECO:0000259" key="11">
    <source>
        <dbReference type="Pfam" id="PF02870"/>
    </source>
</evidence>
<dbReference type="PANTHER" id="PTHR10815:SF5">
    <property type="entry name" value="METHYLATED-DNA--PROTEIN-CYSTEINE METHYLTRANSFERASE"/>
    <property type="match status" value="1"/>
</dbReference>
<dbReference type="Gene3D" id="1.10.10.10">
    <property type="entry name" value="Winged helix-like DNA-binding domain superfamily/Winged helix DNA-binding domain"/>
    <property type="match status" value="1"/>
</dbReference>
<dbReference type="SUPFAM" id="SSF46767">
    <property type="entry name" value="Methylated DNA-protein cysteine methyltransferase, C-terminal domain"/>
    <property type="match status" value="1"/>
</dbReference>
<comment type="caution">
    <text evidence="12">The sequence shown here is derived from an EMBL/GenBank/DDBJ whole genome shotgun (WGS) entry which is preliminary data.</text>
</comment>
<dbReference type="CDD" id="cd06445">
    <property type="entry name" value="ATase"/>
    <property type="match status" value="1"/>
</dbReference>
<dbReference type="InterPro" id="IPR008332">
    <property type="entry name" value="MethylG_MeTrfase_N"/>
</dbReference>
<dbReference type="SUPFAM" id="SSF53155">
    <property type="entry name" value="Methylated DNA-protein cysteine methyltransferase domain"/>
    <property type="match status" value="1"/>
</dbReference>
<evidence type="ECO:0000256" key="9">
    <source>
        <dbReference type="HAMAP-Rule" id="MF_00772"/>
    </source>
</evidence>
<dbReference type="InterPro" id="IPR023546">
    <property type="entry name" value="MGMT"/>
</dbReference>
<dbReference type="PROSITE" id="PS00374">
    <property type="entry name" value="MGMT"/>
    <property type="match status" value="1"/>
</dbReference>
<organism evidence="12 13">
    <name type="scientific">Umezawaea tangerina</name>
    <dbReference type="NCBI Taxonomy" id="84725"/>
    <lineage>
        <taxon>Bacteria</taxon>
        <taxon>Bacillati</taxon>
        <taxon>Actinomycetota</taxon>
        <taxon>Actinomycetes</taxon>
        <taxon>Pseudonocardiales</taxon>
        <taxon>Pseudonocardiaceae</taxon>
        <taxon>Umezawaea</taxon>
    </lineage>
</organism>
<comment type="catalytic activity">
    <reaction evidence="1 9">
        <text>a 4-O-methyl-thymidine in DNA + L-cysteinyl-[protein] = a thymidine in DNA + S-methyl-L-cysteinyl-[protein]</text>
        <dbReference type="Rhea" id="RHEA:53428"/>
        <dbReference type="Rhea" id="RHEA-COMP:10131"/>
        <dbReference type="Rhea" id="RHEA-COMP:10132"/>
        <dbReference type="Rhea" id="RHEA-COMP:13555"/>
        <dbReference type="Rhea" id="RHEA-COMP:13556"/>
        <dbReference type="ChEBI" id="CHEBI:29950"/>
        <dbReference type="ChEBI" id="CHEBI:82612"/>
        <dbReference type="ChEBI" id="CHEBI:137386"/>
        <dbReference type="ChEBI" id="CHEBI:137387"/>
        <dbReference type="EC" id="2.1.1.63"/>
    </reaction>
</comment>
<comment type="subcellular location">
    <subcellularLocation>
        <location evidence="9">Cytoplasm</location>
    </subcellularLocation>
</comment>
<dbReference type="InterPro" id="IPR036388">
    <property type="entry name" value="WH-like_DNA-bd_sf"/>
</dbReference>
<dbReference type="EC" id="2.1.1.63" evidence="9"/>
<proteinExistence type="inferred from homology"/>
<keyword evidence="5 9" id="KW-0808">Transferase</keyword>
<evidence type="ECO:0000256" key="1">
    <source>
        <dbReference type="ARBA" id="ARBA00001286"/>
    </source>
</evidence>
<evidence type="ECO:0000256" key="3">
    <source>
        <dbReference type="ARBA" id="ARBA00022490"/>
    </source>
</evidence>
<dbReference type="InterPro" id="IPR036217">
    <property type="entry name" value="MethylDNA_cys_MeTrfase_DNAb"/>
</dbReference>
<feature type="active site" description="Nucleophile; methyl group acceptor" evidence="9">
    <location>
        <position position="169"/>
    </location>
</feature>
<sequence length="205" mass="22263">MTHNPFDSLPEVDEPTTRRLHARLVSTATQEGLLDIAYRTLDSPVGPLLLATTTTGLIRVAFERQDHNATLTSLATLISPRVLHAPAKLDPVARQLDEYFAGTRHHFDLPLDFRLSKGFRRAVLTHLPAIHYGTTESYAQVATAAGSPKAVRAVGSACATNPLPLIVPCHRVVRSDGSYGQYAGGETAKHTLLTLEATQAKTQQH</sequence>
<dbReference type="OrthoDB" id="9802228at2"/>
<dbReference type="NCBIfam" id="TIGR00589">
    <property type="entry name" value="ogt"/>
    <property type="match status" value="1"/>
</dbReference>
<dbReference type="InterPro" id="IPR036631">
    <property type="entry name" value="MGMT_N_sf"/>
</dbReference>
<dbReference type="Gene3D" id="3.30.160.70">
    <property type="entry name" value="Methylated DNA-protein cysteine methyltransferase domain"/>
    <property type="match status" value="1"/>
</dbReference>
<gene>
    <name evidence="12" type="ORF">CLV43_10895</name>
</gene>
<keyword evidence="3 9" id="KW-0963">Cytoplasm</keyword>
<dbReference type="GO" id="GO:0006307">
    <property type="term" value="P:DNA alkylation repair"/>
    <property type="evidence" value="ECO:0007669"/>
    <property type="project" value="UniProtKB-UniRule"/>
</dbReference>
<evidence type="ECO:0000259" key="10">
    <source>
        <dbReference type="Pfam" id="PF01035"/>
    </source>
</evidence>
<evidence type="ECO:0000256" key="2">
    <source>
        <dbReference type="ARBA" id="ARBA00008711"/>
    </source>
</evidence>
<keyword evidence="7 9" id="KW-0234">DNA repair</keyword>
<accession>A0A2T0SZ52</accession>
<dbReference type="PANTHER" id="PTHR10815">
    <property type="entry name" value="METHYLATED-DNA--PROTEIN-CYSTEINE METHYLTRANSFERASE"/>
    <property type="match status" value="1"/>
</dbReference>
<evidence type="ECO:0000256" key="5">
    <source>
        <dbReference type="ARBA" id="ARBA00022679"/>
    </source>
</evidence>
<dbReference type="GO" id="GO:0032259">
    <property type="term" value="P:methylation"/>
    <property type="evidence" value="ECO:0007669"/>
    <property type="project" value="UniProtKB-KW"/>
</dbReference>
<reference evidence="12 13" key="1">
    <citation type="submission" date="2018-03" db="EMBL/GenBank/DDBJ databases">
        <title>Genomic Encyclopedia of Archaeal and Bacterial Type Strains, Phase II (KMG-II): from individual species to whole genera.</title>
        <authorList>
            <person name="Goeker M."/>
        </authorList>
    </citation>
    <scope>NUCLEOTIDE SEQUENCE [LARGE SCALE GENOMIC DNA]</scope>
    <source>
        <strain evidence="12 13">DSM 44720</strain>
    </source>
</reference>
<dbReference type="Proteomes" id="UP000239494">
    <property type="component" value="Unassembled WGS sequence"/>
</dbReference>
<dbReference type="Pfam" id="PF01035">
    <property type="entry name" value="DNA_binding_1"/>
    <property type="match status" value="1"/>
</dbReference>
<dbReference type="FunFam" id="1.10.10.10:FF:000214">
    <property type="entry name" value="Methylated-DNA--protein-cysteine methyltransferase"/>
    <property type="match status" value="1"/>
</dbReference>
<comment type="miscellaneous">
    <text evidence="9">This enzyme catalyzes only one turnover and therefore is not strictly catalytic. According to one definition, an enzyme is a biocatalyst that acts repeatedly and over many reaction cycles.</text>
</comment>
<comment type="function">
    <text evidence="9">Involved in the cellular defense against the biological effects of O6-methylguanine (O6-MeG) and O4-methylthymine (O4-MeT) in DNA. Repairs the methylated nucleobase in DNA by stoichiometrically transferring the methyl group to a cysteine residue in the enzyme. This is a suicide reaction: the enzyme is irreversibly inactivated.</text>
</comment>
<dbReference type="EMBL" id="PVTF01000008">
    <property type="protein sequence ID" value="PRY38695.1"/>
    <property type="molecule type" value="Genomic_DNA"/>
</dbReference>
<dbReference type="AlphaFoldDB" id="A0A2T0SZ52"/>
<evidence type="ECO:0000256" key="4">
    <source>
        <dbReference type="ARBA" id="ARBA00022603"/>
    </source>
</evidence>
<keyword evidence="13" id="KW-1185">Reference proteome</keyword>
<feature type="domain" description="Methylguanine DNA methyltransferase ribonuclease-like" evidence="11">
    <location>
        <begin position="36"/>
        <end position="113"/>
    </location>
</feature>
<evidence type="ECO:0000313" key="12">
    <source>
        <dbReference type="EMBL" id="PRY38695.1"/>
    </source>
</evidence>
<protein>
    <recommendedName>
        <fullName evidence="9">Methylated-DNA--protein-cysteine methyltransferase</fullName>
        <ecNumber evidence="9">2.1.1.63</ecNumber>
    </recommendedName>
    <alternativeName>
        <fullName evidence="9">6-O-methylguanine-DNA methyltransferase</fullName>
        <shortName evidence="9">MGMT</shortName>
    </alternativeName>
    <alternativeName>
        <fullName evidence="9">O-6-methylguanine-DNA-alkyltransferase</fullName>
    </alternativeName>
</protein>
<evidence type="ECO:0000256" key="7">
    <source>
        <dbReference type="ARBA" id="ARBA00023204"/>
    </source>
</evidence>
<evidence type="ECO:0000313" key="13">
    <source>
        <dbReference type="Proteomes" id="UP000239494"/>
    </source>
</evidence>
<keyword evidence="6 9" id="KW-0227">DNA damage</keyword>
<evidence type="ECO:0000256" key="8">
    <source>
        <dbReference type="ARBA" id="ARBA00049348"/>
    </source>
</evidence>
<evidence type="ECO:0000256" key="6">
    <source>
        <dbReference type="ARBA" id="ARBA00022763"/>
    </source>
</evidence>
<dbReference type="HAMAP" id="MF_00772">
    <property type="entry name" value="OGT"/>
    <property type="match status" value="1"/>
</dbReference>
<dbReference type="RefSeq" id="WP_106189984.1">
    <property type="nucleotide sequence ID" value="NZ_PVTF01000008.1"/>
</dbReference>
<comment type="catalytic activity">
    <reaction evidence="8 9">
        <text>a 6-O-methyl-2'-deoxyguanosine in DNA + L-cysteinyl-[protein] = S-methyl-L-cysteinyl-[protein] + a 2'-deoxyguanosine in DNA</text>
        <dbReference type="Rhea" id="RHEA:24000"/>
        <dbReference type="Rhea" id="RHEA-COMP:10131"/>
        <dbReference type="Rhea" id="RHEA-COMP:10132"/>
        <dbReference type="Rhea" id="RHEA-COMP:11367"/>
        <dbReference type="Rhea" id="RHEA-COMP:11368"/>
        <dbReference type="ChEBI" id="CHEBI:29950"/>
        <dbReference type="ChEBI" id="CHEBI:82612"/>
        <dbReference type="ChEBI" id="CHEBI:85445"/>
        <dbReference type="ChEBI" id="CHEBI:85448"/>
        <dbReference type="EC" id="2.1.1.63"/>
    </reaction>
</comment>
<dbReference type="GO" id="GO:0003908">
    <property type="term" value="F:methylated-DNA-[protein]-cysteine S-methyltransferase activity"/>
    <property type="evidence" value="ECO:0007669"/>
    <property type="project" value="UniProtKB-UniRule"/>
</dbReference>
<dbReference type="GO" id="GO:0005737">
    <property type="term" value="C:cytoplasm"/>
    <property type="evidence" value="ECO:0007669"/>
    <property type="project" value="UniProtKB-SubCell"/>
</dbReference>
<dbReference type="InterPro" id="IPR014048">
    <property type="entry name" value="MethylDNA_cys_MeTrfase_DNA-bd"/>
</dbReference>
<dbReference type="Pfam" id="PF02870">
    <property type="entry name" value="Methyltransf_1N"/>
    <property type="match status" value="1"/>
</dbReference>
<dbReference type="InterPro" id="IPR001497">
    <property type="entry name" value="MethylDNA_cys_MeTrfase_AS"/>
</dbReference>
<keyword evidence="4 9" id="KW-0489">Methyltransferase</keyword>
<comment type="similarity">
    <text evidence="2 9">Belongs to the MGMT family.</text>
</comment>
<name>A0A2T0SZ52_9PSEU</name>